<evidence type="ECO:0008006" key="4">
    <source>
        <dbReference type="Google" id="ProtNLM"/>
    </source>
</evidence>
<dbReference type="RefSeq" id="WP_034409982.1">
    <property type="nucleotide sequence ID" value="NZ_AXWS01000001.1"/>
</dbReference>
<proteinExistence type="predicted"/>
<feature type="region of interest" description="Disordered" evidence="1">
    <location>
        <begin position="69"/>
        <end position="136"/>
    </location>
</feature>
<evidence type="ECO:0000313" key="3">
    <source>
        <dbReference type="RefSeq" id="WP_034409982.1"/>
    </source>
</evidence>
<feature type="compositionally biased region" description="Gly residues" evidence="1">
    <location>
        <begin position="118"/>
        <end position="136"/>
    </location>
</feature>
<organism evidence="2 3">
    <name type="scientific">Derxia gummosa DSM 723</name>
    <dbReference type="NCBI Taxonomy" id="1121388"/>
    <lineage>
        <taxon>Bacteria</taxon>
        <taxon>Pseudomonadati</taxon>
        <taxon>Pseudomonadota</taxon>
        <taxon>Betaproteobacteria</taxon>
        <taxon>Burkholderiales</taxon>
        <taxon>Alcaligenaceae</taxon>
        <taxon>Derxia</taxon>
    </lineage>
</organism>
<reference evidence="3" key="1">
    <citation type="submission" date="2025-08" db="UniProtKB">
        <authorList>
            <consortium name="RefSeq"/>
        </authorList>
    </citation>
    <scope>IDENTIFICATION</scope>
</reference>
<accession>A0A8B6X6X4</accession>
<dbReference type="PROSITE" id="PS51257">
    <property type="entry name" value="PROKAR_LIPOPROTEIN"/>
    <property type="match status" value="1"/>
</dbReference>
<sequence>MRRTVLPFIVLTSLSGCAVYESPPYRTEVYRSDIYYSTPRSYYYVPPPVIVMPPRPPVVMPPPVHIGPPRGPRFGHDHHHDFGRGYGHDGPGFGRRNDGWPRPGQRPRDGDGPHFGRGDGYPGHGLGGPDRGPGRR</sequence>
<evidence type="ECO:0000313" key="2">
    <source>
        <dbReference type="Proteomes" id="UP000675920"/>
    </source>
</evidence>
<keyword evidence="2" id="KW-1185">Reference proteome</keyword>
<feature type="compositionally biased region" description="Basic and acidic residues" evidence="1">
    <location>
        <begin position="74"/>
        <end position="87"/>
    </location>
</feature>
<dbReference type="Proteomes" id="UP000675920">
    <property type="component" value="Unplaced"/>
</dbReference>
<feature type="compositionally biased region" description="Basic and acidic residues" evidence="1">
    <location>
        <begin position="106"/>
        <end position="117"/>
    </location>
</feature>
<protein>
    <recommendedName>
        <fullName evidence="4">Lipoprotein</fullName>
    </recommendedName>
</protein>
<dbReference type="AlphaFoldDB" id="A0A8B6X6X4"/>
<evidence type="ECO:0000256" key="1">
    <source>
        <dbReference type="SAM" id="MobiDB-lite"/>
    </source>
</evidence>
<name>A0A8B6X6X4_9BURK</name>